<feature type="compositionally biased region" description="Basic and acidic residues" evidence="1">
    <location>
        <begin position="1"/>
        <end position="18"/>
    </location>
</feature>
<evidence type="ECO:0000313" key="3">
    <source>
        <dbReference type="EMBL" id="PZR55289.1"/>
    </source>
</evidence>
<accession>A0A2W5WUY9</accession>
<evidence type="ECO:0000256" key="1">
    <source>
        <dbReference type="SAM" id="MobiDB-lite"/>
    </source>
</evidence>
<dbReference type="AlphaFoldDB" id="A0A2W5WUY9"/>
<proteinExistence type="predicted"/>
<evidence type="ECO:0000313" key="4">
    <source>
        <dbReference type="Proteomes" id="UP000248783"/>
    </source>
</evidence>
<feature type="domain" description="YqaJ viral recombinase" evidence="2">
    <location>
        <begin position="63"/>
        <end position="201"/>
    </location>
</feature>
<keyword evidence="4" id="KW-1185">Reference proteome</keyword>
<feature type="region of interest" description="Disordered" evidence="1">
    <location>
        <begin position="1"/>
        <end position="58"/>
    </location>
</feature>
<dbReference type="EMBL" id="QKWH01000001">
    <property type="protein sequence ID" value="PZR55289.1"/>
    <property type="molecule type" value="Genomic_DNA"/>
</dbReference>
<dbReference type="InterPro" id="IPR011604">
    <property type="entry name" value="PDDEXK-like_dom_sf"/>
</dbReference>
<gene>
    <name evidence="3" type="ORF">DNL40_02650</name>
</gene>
<dbReference type="Proteomes" id="UP000248783">
    <property type="component" value="Unassembled WGS sequence"/>
</dbReference>
<name>A0A2W5WUY9_9MICO</name>
<reference evidence="3 4" key="1">
    <citation type="submission" date="2018-06" db="EMBL/GenBank/DDBJ databases">
        <title>Whole genome sequencing of a novel hydrocarbon degrading bacterial strain, PW21 isolated from oil contaminated produced water sample.</title>
        <authorList>
            <person name="Nagkirti P."/>
            <person name="Shaikh A."/>
            <person name="Gowdaman V."/>
            <person name="Engineer A.E."/>
            <person name="Dagar S."/>
            <person name="Dhakephalkar P.K."/>
        </authorList>
    </citation>
    <scope>NUCLEOTIDE SEQUENCE [LARGE SCALE GENOMIC DNA]</scope>
    <source>
        <strain evidence="3 4">PW21</strain>
    </source>
</reference>
<dbReference type="Pfam" id="PF09588">
    <property type="entry name" value="YqaJ"/>
    <property type="match status" value="1"/>
</dbReference>
<comment type="caution">
    <text evidence="3">The sequence shown here is derived from an EMBL/GenBank/DDBJ whole genome shotgun (WGS) entry which is preliminary data.</text>
</comment>
<evidence type="ECO:0000259" key="2">
    <source>
        <dbReference type="Pfam" id="PF09588"/>
    </source>
</evidence>
<dbReference type="SUPFAM" id="SSF52980">
    <property type="entry name" value="Restriction endonuclease-like"/>
    <property type="match status" value="1"/>
</dbReference>
<sequence>MGRRAPDGRHDLRGRGRPELVGSHRGRTGRHPRPRRADRRRPVTAVDTRPVAPAPGTPEWQRLVTASKVAAILGLSPWDSPRSVWHVLRGEVPADDGRNGDVKARGHYLEDGILRWWCDQHPEFGHVKRQFYRELGTWAAATPDGAAWRTRPARFAQVQPPEAVVDAKTARDDDEWGAPGTDEVPAYYAAQMQWQMHVTGARRGYIALLTTRLDFREYRLDYDPDTAAGLEQIAHDFWLSTQDPTAAPALDDHVATFDTLKRLHPLIQPDTSVEISETAAREFVEAQAAKKAAEAAERAAKSRLLEAMGSARLAKYGDVVVARRQGNKTGVSLVGVAKTLTEPKE</sequence>
<dbReference type="InterPro" id="IPR019080">
    <property type="entry name" value="YqaJ_viral_recombinase"/>
</dbReference>
<organism evidence="3 4">
    <name type="scientific">Xylanimonas oleitrophica</name>
    <dbReference type="NCBI Taxonomy" id="2607479"/>
    <lineage>
        <taxon>Bacteria</taxon>
        <taxon>Bacillati</taxon>
        <taxon>Actinomycetota</taxon>
        <taxon>Actinomycetes</taxon>
        <taxon>Micrococcales</taxon>
        <taxon>Promicromonosporaceae</taxon>
        <taxon>Xylanimonas</taxon>
    </lineage>
</organism>
<dbReference type="Gene3D" id="3.90.320.10">
    <property type="match status" value="1"/>
</dbReference>
<dbReference type="InterPro" id="IPR011335">
    <property type="entry name" value="Restrct_endonuc-II-like"/>
</dbReference>
<feature type="region of interest" description="Disordered" evidence="1">
    <location>
        <begin position="159"/>
        <end position="178"/>
    </location>
</feature>
<protein>
    <recommendedName>
        <fullName evidence="2">YqaJ viral recombinase domain-containing protein</fullName>
    </recommendedName>
</protein>
<feature type="compositionally biased region" description="Basic residues" evidence="1">
    <location>
        <begin position="24"/>
        <end position="39"/>
    </location>
</feature>